<evidence type="ECO:0008006" key="8">
    <source>
        <dbReference type="Google" id="ProtNLM"/>
    </source>
</evidence>
<feature type="transmembrane region" description="Helical" evidence="5">
    <location>
        <begin position="41"/>
        <end position="61"/>
    </location>
</feature>
<evidence type="ECO:0000313" key="6">
    <source>
        <dbReference type="EMBL" id="SEM84998.1"/>
    </source>
</evidence>
<accession>A0A1H8BSL1</accession>
<evidence type="ECO:0000256" key="3">
    <source>
        <dbReference type="ARBA" id="ARBA00022989"/>
    </source>
</evidence>
<feature type="transmembrane region" description="Helical" evidence="5">
    <location>
        <begin position="6"/>
        <end position="29"/>
    </location>
</feature>
<protein>
    <recommendedName>
        <fullName evidence="8">DUF4870 domain-containing protein</fullName>
    </recommendedName>
</protein>
<evidence type="ECO:0000256" key="4">
    <source>
        <dbReference type="ARBA" id="ARBA00023136"/>
    </source>
</evidence>
<dbReference type="Pfam" id="PF09685">
    <property type="entry name" value="MamF_MmsF"/>
    <property type="match status" value="1"/>
</dbReference>
<dbReference type="Proteomes" id="UP000199695">
    <property type="component" value="Unassembled WGS sequence"/>
</dbReference>
<sequence>MANKGIKILIHASTWFAPVLVPVIAYLVLSDREVKNLSLQALVFHLIMGILISVSAFFSWILIGIPFLIIFGLIALIAPIMGIIYALRDRPFRYPIIGSWFS</sequence>
<evidence type="ECO:0000256" key="2">
    <source>
        <dbReference type="ARBA" id="ARBA00022692"/>
    </source>
</evidence>
<keyword evidence="7" id="KW-1185">Reference proteome</keyword>
<feature type="transmembrane region" description="Helical" evidence="5">
    <location>
        <begin position="67"/>
        <end position="87"/>
    </location>
</feature>
<keyword evidence="4 5" id="KW-0472">Membrane</keyword>
<evidence type="ECO:0000256" key="1">
    <source>
        <dbReference type="ARBA" id="ARBA00004141"/>
    </source>
</evidence>
<dbReference type="InterPro" id="IPR019109">
    <property type="entry name" value="MamF_MmsF"/>
</dbReference>
<name>A0A1H8BSL1_9BACL</name>
<organism evidence="6 7">
    <name type="scientific">Lihuaxuella thermophila</name>
    <dbReference type="NCBI Taxonomy" id="1173111"/>
    <lineage>
        <taxon>Bacteria</taxon>
        <taxon>Bacillati</taxon>
        <taxon>Bacillota</taxon>
        <taxon>Bacilli</taxon>
        <taxon>Bacillales</taxon>
        <taxon>Thermoactinomycetaceae</taxon>
        <taxon>Lihuaxuella</taxon>
    </lineage>
</organism>
<dbReference type="STRING" id="1173111.SAMN05444955_102304"/>
<proteinExistence type="predicted"/>
<keyword evidence="2 5" id="KW-0812">Transmembrane</keyword>
<reference evidence="6 7" key="1">
    <citation type="submission" date="2016-10" db="EMBL/GenBank/DDBJ databases">
        <authorList>
            <person name="de Groot N.N."/>
        </authorList>
    </citation>
    <scope>NUCLEOTIDE SEQUENCE [LARGE SCALE GENOMIC DNA]</scope>
    <source>
        <strain evidence="6 7">DSM 46701</strain>
    </source>
</reference>
<gene>
    <name evidence="6" type="ORF">SAMN05444955_102304</name>
</gene>
<keyword evidence="3 5" id="KW-1133">Transmembrane helix</keyword>
<evidence type="ECO:0000313" key="7">
    <source>
        <dbReference type="Proteomes" id="UP000199695"/>
    </source>
</evidence>
<dbReference type="AlphaFoldDB" id="A0A1H8BSL1"/>
<dbReference type="OrthoDB" id="2989462at2"/>
<evidence type="ECO:0000256" key="5">
    <source>
        <dbReference type="SAM" id="Phobius"/>
    </source>
</evidence>
<comment type="subcellular location">
    <subcellularLocation>
        <location evidence="1">Membrane</location>
        <topology evidence="1">Multi-pass membrane protein</topology>
    </subcellularLocation>
</comment>
<dbReference type="EMBL" id="FOCQ01000002">
    <property type="protein sequence ID" value="SEM84998.1"/>
    <property type="molecule type" value="Genomic_DNA"/>
</dbReference>
<dbReference type="RefSeq" id="WP_089965365.1">
    <property type="nucleotide sequence ID" value="NZ_FOCQ01000002.1"/>
</dbReference>